<evidence type="ECO:0000256" key="7">
    <source>
        <dbReference type="SAM" id="MobiDB-lite"/>
    </source>
</evidence>
<dbReference type="SMART" id="SM00317">
    <property type="entry name" value="SET"/>
    <property type="match status" value="1"/>
</dbReference>
<evidence type="ECO:0000256" key="4">
    <source>
        <dbReference type="ARBA" id="ARBA00022603"/>
    </source>
</evidence>
<dbReference type="PROSITE" id="PS50867">
    <property type="entry name" value="PRE_SET"/>
    <property type="match status" value="1"/>
</dbReference>
<dbReference type="Pfam" id="PF05033">
    <property type="entry name" value="Pre-SET"/>
    <property type="match status" value="1"/>
</dbReference>
<dbReference type="GO" id="GO:0010629">
    <property type="term" value="P:negative regulation of gene expression"/>
    <property type="evidence" value="ECO:0007669"/>
    <property type="project" value="TreeGrafter"/>
</dbReference>
<dbReference type="PROSITE" id="PS50280">
    <property type="entry name" value="SET"/>
    <property type="match status" value="1"/>
</dbReference>
<evidence type="ECO:0000313" key="11">
    <source>
        <dbReference type="Proteomes" id="UP000676336"/>
    </source>
</evidence>
<feature type="region of interest" description="Disordered" evidence="7">
    <location>
        <begin position="1"/>
        <end position="32"/>
    </location>
</feature>
<comment type="caution">
    <text evidence="10">The sequence shown here is derived from an EMBL/GenBank/DDBJ whole genome shotgun (WGS) entry which is preliminary data.</text>
</comment>
<evidence type="ECO:0000259" key="9">
    <source>
        <dbReference type="PROSITE" id="PS50867"/>
    </source>
</evidence>
<evidence type="ECO:0000256" key="6">
    <source>
        <dbReference type="ARBA" id="ARBA00023242"/>
    </source>
</evidence>
<dbReference type="AlphaFoldDB" id="A0A8S2Q1L8"/>
<dbReference type="Pfam" id="PF00856">
    <property type="entry name" value="SET"/>
    <property type="match status" value="1"/>
</dbReference>
<sequence>MLASLKNTKGITDDLSSSSVFDTPCSSVSSASPDKPDIVIVLDDDNAENDIKLDKHSITDIIEKYDNSIANSLIEKLEINTELIVVKPNLPIRICATAKAYSNLQDTHIIMVLNPRLSTPECITKRQAYIHEPCSSFNVPIRTRVFHRSLSLLGFVFEMPCPIKNQNRYLVLYDNLTANYHSHSEFHLCLCQDFRRHLLNIDYKELRAHYQDAFQNSNQIKQSNYTIGDIIRVRKFGTKKLRDRSNTKQLSIQHQQSSSTSNEQVSIATSRTNILTTYYTNILLPKFRMLNALPSISHKCSRQCVLLAEENFSPRKIQTNPFLLPFECDWSIVDSKPRGYRTPCCQILYSLDDIEQYLYRTQSKLSIKFFIDGVLTRFQPSIDDYDKKFLIINDLSNGHENVKIPVYNDIDNDRPDNFNYITKIRPIDNRIAAALNDNNATSCCDCIDNCNDRMKCACFRKTLNQAQINHDPLVMEKEKNRYTLAYMLKTTGYQRKRLLNPISSGVYECNSKCSCHREHCSNRLVQQGLFVHLQLFKDKVKGWGLRALHDLPRGTFLCQYIGELLTSEQGHERAQSMDDKYQTSLDLVKQVHYEINNEDGDDIDDDDDDDEPYVVDGSLFSNLGKYFNHSCEPNMFIQNVFIESHDLHFPNLALFTRTHVKAGQGIN</sequence>
<evidence type="ECO:0000259" key="8">
    <source>
        <dbReference type="PROSITE" id="PS50280"/>
    </source>
</evidence>
<dbReference type="GO" id="GO:0070828">
    <property type="term" value="P:heterochromatin organization"/>
    <property type="evidence" value="ECO:0007669"/>
    <property type="project" value="TreeGrafter"/>
</dbReference>
<comment type="subcellular location">
    <subcellularLocation>
        <location evidence="2">Chromosome</location>
    </subcellularLocation>
    <subcellularLocation>
        <location evidence="1">Nucleus</location>
    </subcellularLocation>
</comment>
<keyword evidence="4" id="KW-0489">Methyltransferase</keyword>
<dbReference type="InterPro" id="IPR001214">
    <property type="entry name" value="SET_dom"/>
</dbReference>
<dbReference type="PANTHER" id="PTHR46024:SF1">
    <property type="entry name" value="HISTONE-LYSINE N-METHYLTRANSFERASE EGGLESS"/>
    <property type="match status" value="1"/>
</dbReference>
<reference evidence="10" key="1">
    <citation type="submission" date="2021-02" db="EMBL/GenBank/DDBJ databases">
        <authorList>
            <person name="Nowell W R."/>
        </authorList>
    </citation>
    <scope>NUCLEOTIDE SEQUENCE</scope>
</reference>
<protein>
    <recommendedName>
        <fullName evidence="12">SET domain-containing protein</fullName>
    </recommendedName>
</protein>
<dbReference type="Proteomes" id="UP000676336">
    <property type="component" value="Unassembled WGS sequence"/>
</dbReference>
<keyword evidence="4" id="KW-0808">Transferase</keyword>
<dbReference type="GO" id="GO:0008270">
    <property type="term" value="F:zinc ion binding"/>
    <property type="evidence" value="ECO:0007669"/>
    <property type="project" value="InterPro"/>
</dbReference>
<dbReference type="GO" id="GO:0046974">
    <property type="term" value="F:histone H3K9 methyltransferase activity"/>
    <property type="evidence" value="ECO:0007669"/>
    <property type="project" value="TreeGrafter"/>
</dbReference>
<dbReference type="SMART" id="SM00468">
    <property type="entry name" value="PreSET"/>
    <property type="match status" value="1"/>
</dbReference>
<evidence type="ECO:0000256" key="5">
    <source>
        <dbReference type="ARBA" id="ARBA00022691"/>
    </source>
</evidence>
<dbReference type="EMBL" id="CAJOBI010007052">
    <property type="protein sequence ID" value="CAF4076178.1"/>
    <property type="molecule type" value="Genomic_DNA"/>
</dbReference>
<dbReference type="Gene3D" id="2.170.270.10">
    <property type="entry name" value="SET domain"/>
    <property type="match status" value="1"/>
</dbReference>
<keyword evidence="5" id="KW-0949">S-adenosyl-L-methionine</keyword>
<dbReference type="InterPro" id="IPR007728">
    <property type="entry name" value="Pre-SET_dom"/>
</dbReference>
<dbReference type="PANTHER" id="PTHR46024">
    <property type="entry name" value="HISTONE-LYSINE N-METHYLTRANSFERASE EGGLESS"/>
    <property type="match status" value="1"/>
</dbReference>
<evidence type="ECO:0000256" key="1">
    <source>
        <dbReference type="ARBA" id="ARBA00004123"/>
    </source>
</evidence>
<dbReference type="GO" id="GO:0005634">
    <property type="term" value="C:nucleus"/>
    <property type="evidence" value="ECO:0007669"/>
    <property type="project" value="UniProtKB-SubCell"/>
</dbReference>
<keyword evidence="6" id="KW-0539">Nucleus</keyword>
<feature type="domain" description="SET" evidence="8">
    <location>
        <begin position="531"/>
        <end position="667"/>
    </location>
</feature>
<evidence type="ECO:0000256" key="2">
    <source>
        <dbReference type="ARBA" id="ARBA00004286"/>
    </source>
</evidence>
<organism evidence="10 11">
    <name type="scientific">Rotaria magnacalcarata</name>
    <dbReference type="NCBI Taxonomy" id="392030"/>
    <lineage>
        <taxon>Eukaryota</taxon>
        <taxon>Metazoa</taxon>
        <taxon>Spiralia</taxon>
        <taxon>Gnathifera</taxon>
        <taxon>Rotifera</taxon>
        <taxon>Eurotatoria</taxon>
        <taxon>Bdelloidea</taxon>
        <taxon>Philodinida</taxon>
        <taxon>Philodinidae</taxon>
        <taxon>Rotaria</taxon>
    </lineage>
</organism>
<gene>
    <name evidence="10" type="ORF">SMN809_LOCUS16036</name>
</gene>
<evidence type="ECO:0000313" key="10">
    <source>
        <dbReference type="EMBL" id="CAF4076178.1"/>
    </source>
</evidence>
<accession>A0A8S2Q1L8</accession>
<dbReference type="InterPro" id="IPR051516">
    <property type="entry name" value="SETDB_methyltransferase"/>
</dbReference>
<keyword evidence="3" id="KW-0158">Chromosome</keyword>
<dbReference type="GO" id="GO:0032259">
    <property type="term" value="P:methylation"/>
    <property type="evidence" value="ECO:0007669"/>
    <property type="project" value="UniProtKB-KW"/>
</dbReference>
<proteinExistence type="predicted"/>
<evidence type="ECO:0008006" key="12">
    <source>
        <dbReference type="Google" id="ProtNLM"/>
    </source>
</evidence>
<dbReference type="InterPro" id="IPR046341">
    <property type="entry name" value="SET_dom_sf"/>
</dbReference>
<dbReference type="GO" id="GO:0005694">
    <property type="term" value="C:chromosome"/>
    <property type="evidence" value="ECO:0007669"/>
    <property type="project" value="UniProtKB-SubCell"/>
</dbReference>
<feature type="domain" description="Pre-SET" evidence="9">
    <location>
        <begin position="442"/>
        <end position="528"/>
    </location>
</feature>
<name>A0A8S2Q1L8_9BILA</name>
<evidence type="ECO:0000256" key="3">
    <source>
        <dbReference type="ARBA" id="ARBA00022454"/>
    </source>
</evidence>
<dbReference type="SUPFAM" id="SSF82199">
    <property type="entry name" value="SET domain"/>
    <property type="match status" value="1"/>
</dbReference>